<comment type="cofactor">
    <cofactor evidence="9">
        <name>Mg(2+)</name>
        <dbReference type="ChEBI" id="CHEBI:18420"/>
    </cofactor>
</comment>
<feature type="binding site" evidence="9">
    <location>
        <position position="18"/>
    </location>
    <ligand>
        <name>ATP</name>
        <dbReference type="ChEBI" id="CHEBI:30616"/>
    </ligand>
</feature>
<comment type="function">
    <text evidence="9">Reversibly transfers an adenylyl group from ATP to 4'-phosphopantetheine, yielding dephospho-CoA (dPCoA) and pyrophosphate.</text>
</comment>
<dbReference type="UniPathway" id="UPA00241">
    <property type="reaction ID" value="UER00355"/>
</dbReference>
<evidence type="ECO:0000259" key="10">
    <source>
        <dbReference type="Pfam" id="PF01467"/>
    </source>
</evidence>
<dbReference type="EMBL" id="PCVN01000119">
    <property type="protein sequence ID" value="PIQ74015.1"/>
    <property type="molecule type" value="Genomic_DNA"/>
</dbReference>
<dbReference type="GO" id="GO:0005524">
    <property type="term" value="F:ATP binding"/>
    <property type="evidence" value="ECO:0007669"/>
    <property type="project" value="UniProtKB-KW"/>
</dbReference>
<evidence type="ECO:0000256" key="6">
    <source>
        <dbReference type="ARBA" id="ARBA00022842"/>
    </source>
</evidence>
<dbReference type="GO" id="GO:0015937">
    <property type="term" value="P:coenzyme A biosynthetic process"/>
    <property type="evidence" value="ECO:0007669"/>
    <property type="project" value="UniProtKB-UniRule"/>
</dbReference>
<evidence type="ECO:0000313" key="11">
    <source>
        <dbReference type="EMBL" id="PIQ74015.1"/>
    </source>
</evidence>
<comment type="pathway">
    <text evidence="9">Cofactor biosynthesis; coenzyme A biosynthesis; CoA from (R)-pantothenate: step 4/5.</text>
</comment>
<feature type="binding site" evidence="9">
    <location>
        <begin position="126"/>
        <end position="132"/>
    </location>
    <ligand>
        <name>ATP</name>
        <dbReference type="ChEBI" id="CHEBI:30616"/>
    </ligand>
</feature>
<keyword evidence="3 9" id="KW-0548">Nucleotidyltransferase</keyword>
<evidence type="ECO:0000256" key="4">
    <source>
        <dbReference type="ARBA" id="ARBA00022741"/>
    </source>
</evidence>
<accession>A0A2H0KRV7</accession>
<dbReference type="GO" id="GO:0005737">
    <property type="term" value="C:cytoplasm"/>
    <property type="evidence" value="ECO:0007669"/>
    <property type="project" value="UniProtKB-SubCell"/>
</dbReference>
<dbReference type="SUPFAM" id="SSF52374">
    <property type="entry name" value="Nucleotidylyl transferase"/>
    <property type="match status" value="1"/>
</dbReference>
<dbReference type="HAMAP" id="MF_00151">
    <property type="entry name" value="PPAT_bact"/>
    <property type="match status" value="1"/>
</dbReference>
<evidence type="ECO:0000256" key="1">
    <source>
        <dbReference type="ARBA" id="ARBA00022490"/>
    </source>
</evidence>
<keyword evidence="4 9" id="KW-0547">Nucleotide-binding</keyword>
<dbReference type="PRINTS" id="PR01020">
    <property type="entry name" value="LPSBIOSNTHSS"/>
</dbReference>
<dbReference type="PANTHER" id="PTHR21342:SF1">
    <property type="entry name" value="PHOSPHOPANTETHEINE ADENYLYLTRANSFERASE"/>
    <property type="match status" value="1"/>
</dbReference>
<feature type="domain" description="Cytidyltransferase-like" evidence="10">
    <location>
        <begin position="6"/>
        <end position="136"/>
    </location>
</feature>
<comment type="subcellular location">
    <subcellularLocation>
        <location evidence="9">Cytoplasm</location>
    </subcellularLocation>
</comment>
<keyword evidence="2 9" id="KW-0808">Transferase</keyword>
<name>A0A2H0KRV7_9BACT</name>
<evidence type="ECO:0000256" key="3">
    <source>
        <dbReference type="ARBA" id="ARBA00022695"/>
    </source>
</evidence>
<keyword evidence="6 9" id="KW-0460">Magnesium</keyword>
<proteinExistence type="inferred from homology"/>
<organism evidence="11 12">
    <name type="scientific">Candidatus Portnoybacteria bacterium CG11_big_fil_rev_8_21_14_0_20_44_10</name>
    <dbReference type="NCBI Taxonomy" id="1974818"/>
    <lineage>
        <taxon>Bacteria</taxon>
        <taxon>Candidatus Portnoyibacteriota</taxon>
    </lineage>
</organism>
<dbReference type="InterPro" id="IPR001980">
    <property type="entry name" value="PPAT"/>
</dbReference>
<evidence type="ECO:0000256" key="2">
    <source>
        <dbReference type="ARBA" id="ARBA00022679"/>
    </source>
</evidence>
<feature type="binding site" evidence="9">
    <location>
        <position position="76"/>
    </location>
    <ligand>
        <name>substrate</name>
    </ligand>
</feature>
<evidence type="ECO:0000256" key="7">
    <source>
        <dbReference type="ARBA" id="ARBA00022993"/>
    </source>
</evidence>
<dbReference type="NCBIfam" id="TIGR00125">
    <property type="entry name" value="cyt_tran_rel"/>
    <property type="match status" value="1"/>
</dbReference>
<evidence type="ECO:0000256" key="9">
    <source>
        <dbReference type="HAMAP-Rule" id="MF_00151"/>
    </source>
</evidence>
<feature type="binding site" evidence="9">
    <location>
        <begin position="91"/>
        <end position="93"/>
    </location>
    <ligand>
        <name>ATP</name>
        <dbReference type="ChEBI" id="CHEBI:30616"/>
    </ligand>
</feature>
<dbReference type="PANTHER" id="PTHR21342">
    <property type="entry name" value="PHOSPHOPANTETHEINE ADENYLYLTRANSFERASE"/>
    <property type="match status" value="1"/>
</dbReference>
<dbReference type="EC" id="2.7.7.3" evidence="9"/>
<gene>
    <name evidence="9 11" type="primary">coaD</name>
    <name evidence="11" type="ORF">COV85_04415</name>
</gene>
<feature type="binding site" evidence="9">
    <location>
        <begin position="10"/>
        <end position="11"/>
    </location>
    <ligand>
        <name>ATP</name>
        <dbReference type="ChEBI" id="CHEBI:30616"/>
    </ligand>
</feature>
<feature type="binding site" evidence="9">
    <location>
        <position position="90"/>
    </location>
    <ligand>
        <name>substrate</name>
    </ligand>
</feature>
<comment type="catalytic activity">
    <reaction evidence="8 9">
        <text>(R)-4'-phosphopantetheine + ATP + H(+) = 3'-dephospho-CoA + diphosphate</text>
        <dbReference type="Rhea" id="RHEA:19801"/>
        <dbReference type="ChEBI" id="CHEBI:15378"/>
        <dbReference type="ChEBI" id="CHEBI:30616"/>
        <dbReference type="ChEBI" id="CHEBI:33019"/>
        <dbReference type="ChEBI" id="CHEBI:57328"/>
        <dbReference type="ChEBI" id="CHEBI:61723"/>
        <dbReference type="EC" id="2.7.7.3"/>
    </reaction>
</comment>
<dbReference type="Gene3D" id="3.40.50.620">
    <property type="entry name" value="HUPs"/>
    <property type="match status" value="1"/>
</dbReference>
<dbReference type="InterPro" id="IPR004821">
    <property type="entry name" value="Cyt_trans-like"/>
</dbReference>
<comment type="caution">
    <text evidence="11">The sequence shown here is derived from an EMBL/GenBank/DDBJ whole genome shotgun (WGS) entry which is preliminary data.</text>
</comment>
<comment type="similarity">
    <text evidence="9">Belongs to the bacterial CoaD family.</text>
</comment>
<evidence type="ECO:0000256" key="8">
    <source>
        <dbReference type="ARBA" id="ARBA00029346"/>
    </source>
</evidence>
<feature type="binding site" evidence="9">
    <location>
        <position position="42"/>
    </location>
    <ligand>
        <name>substrate</name>
    </ligand>
</feature>
<keyword evidence="1 9" id="KW-0963">Cytoplasm</keyword>
<dbReference type="Pfam" id="PF01467">
    <property type="entry name" value="CTP_transf_like"/>
    <property type="match status" value="1"/>
</dbReference>
<keyword evidence="5 9" id="KW-0067">ATP-binding</keyword>
<comment type="subunit">
    <text evidence="9">Homohexamer.</text>
</comment>
<evidence type="ECO:0000313" key="12">
    <source>
        <dbReference type="Proteomes" id="UP000231550"/>
    </source>
</evidence>
<keyword evidence="7 9" id="KW-0173">Coenzyme A biosynthesis</keyword>
<dbReference type="Proteomes" id="UP000231550">
    <property type="component" value="Unassembled WGS sequence"/>
</dbReference>
<sequence>MKRVAVYPGTFDPITLGHFDVIKASAAIFDEVVIGLLRNPHKKPMFSEEERLEMIRELIKESGLSNVRPIVFQGLTIELVRQENAVAIIRGLRLMTEYEAELNISFNNRVLGRNVYTIFIAPRQEHIHISSSVVRELIEFRHLDELAQYLPPSVLESVRRIIIS</sequence>
<feature type="binding site" evidence="9">
    <location>
        <position position="101"/>
    </location>
    <ligand>
        <name>ATP</name>
        <dbReference type="ChEBI" id="CHEBI:30616"/>
    </ligand>
</feature>
<reference evidence="11 12" key="1">
    <citation type="submission" date="2017-09" db="EMBL/GenBank/DDBJ databases">
        <title>Depth-based differentiation of microbial function through sediment-hosted aquifers and enrichment of novel symbionts in the deep terrestrial subsurface.</title>
        <authorList>
            <person name="Probst A.J."/>
            <person name="Ladd B."/>
            <person name="Jarett J.K."/>
            <person name="Geller-Mcgrath D.E."/>
            <person name="Sieber C.M."/>
            <person name="Emerson J.B."/>
            <person name="Anantharaman K."/>
            <person name="Thomas B.C."/>
            <person name="Malmstrom R."/>
            <person name="Stieglmeier M."/>
            <person name="Klingl A."/>
            <person name="Woyke T."/>
            <person name="Ryan C.M."/>
            <person name="Banfield J.F."/>
        </authorList>
    </citation>
    <scope>NUCLEOTIDE SEQUENCE [LARGE SCALE GENOMIC DNA]</scope>
    <source>
        <strain evidence="11">CG11_big_fil_rev_8_21_14_0_20_44_10</strain>
    </source>
</reference>
<evidence type="ECO:0000256" key="5">
    <source>
        <dbReference type="ARBA" id="ARBA00022840"/>
    </source>
</evidence>
<feature type="binding site" evidence="9">
    <location>
        <position position="10"/>
    </location>
    <ligand>
        <name>substrate</name>
    </ligand>
</feature>
<dbReference type="NCBIfam" id="TIGR01510">
    <property type="entry name" value="coaD_prev_kdtB"/>
    <property type="match status" value="1"/>
</dbReference>
<dbReference type="InterPro" id="IPR014729">
    <property type="entry name" value="Rossmann-like_a/b/a_fold"/>
</dbReference>
<dbReference type="GO" id="GO:0004595">
    <property type="term" value="F:pantetheine-phosphate adenylyltransferase activity"/>
    <property type="evidence" value="ECO:0007669"/>
    <property type="project" value="UniProtKB-UniRule"/>
</dbReference>
<protein>
    <recommendedName>
        <fullName evidence="9">Phosphopantetheine adenylyltransferase</fullName>
        <ecNumber evidence="9">2.7.7.3</ecNumber>
    </recommendedName>
    <alternativeName>
        <fullName evidence="9">Dephospho-CoA pyrophosphorylase</fullName>
    </alternativeName>
    <alternativeName>
        <fullName evidence="9">Pantetheine-phosphate adenylyltransferase</fullName>
        <shortName evidence="9">PPAT</shortName>
    </alternativeName>
</protein>
<dbReference type="AlphaFoldDB" id="A0A2H0KRV7"/>
<feature type="site" description="Transition state stabilizer" evidence="9">
    <location>
        <position position="18"/>
    </location>
</feature>